<keyword evidence="2" id="KW-1185">Reference proteome</keyword>
<comment type="caution">
    <text evidence="1">The sequence shown here is derived from an EMBL/GenBank/DDBJ whole genome shotgun (WGS) entry which is preliminary data.</text>
</comment>
<dbReference type="EMBL" id="MCGT01000035">
    <property type="protein sequence ID" value="ORX47038.1"/>
    <property type="molecule type" value="Genomic_DNA"/>
</dbReference>
<accession>A0A1X2G7G1</accession>
<dbReference type="AlphaFoldDB" id="A0A1X2G7G1"/>
<protein>
    <submittedName>
        <fullName evidence="1">Uncharacterized protein</fullName>
    </submittedName>
</protein>
<sequence>MPLNAVSNKLTKAAESAVSGSINKNTNKAKQVNRPVVQDALAGRVSYFTLRA</sequence>
<dbReference type="Proteomes" id="UP000242146">
    <property type="component" value="Unassembled WGS sequence"/>
</dbReference>
<organism evidence="1 2">
    <name type="scientific">Hesseltinella vesiculosa</name>
    <dbReference type="NCBI Taxonomy" id="101127"/>
    <lineage>
        <taxon>Eukaryota</taxon>
        <taxon>Fungi</taxon>
        <taxon>Fungi incertae sedis</taxon>
        <taxon>Mucoromycota</taxon>
        <taxon>Mucoromycotina</taxon>
        <taxon>Mucoromycetes</taxon>
        <taxon>Mucorales</taxon>
        <taxon>Cunninghamellaceae</taxon>
        <taxon>Hesseltinella</taxon>
    </lineage>
</organism>
<proteinExistence type="predicted"/>
<evidence type="ECO:0000313" key="2">
    <source>
        <dbReference type="Proteomes" id="UP000242146"/>
    </source>
</evidence>
<name>A0A1X2G7G1_9FUNG</name>
<reference evidence="1 2" key="1">
    <citation type="submission" date="2016-07" db="EMBL/GenBank/DDBJ databases">
        <title>Pervasive Adenine N6-methylation of Active Genes in Fungi.</title>
        <authorList>
            <consortium name="DOE Joint Genome Institute"/>
            <person name="Mondo S.J."/>
            <person name="Dannebaum R.O."/>
            <person name="Kuo R.C."/>
            <person name="Labutti K."/>
            <person name="Haridas S."/>
            <person name="Kuo A."/>
            <person name="Salamov A."/>
            <person name="Ahrendt S.R."/>
            <person name="Lipzen A."/>
            <person name="Sullivan W."/>
            <person name="Andreopoulos W.B."/>
            <person name="Clum A."/>
            <person name="Lindquist E."/>
            <person name="Daum C."/>
            <person name="Ramamoorthy G.K."/>
            <person name="Gryganskyi A."/>
            <person name="Culley D."/>
            <person name="Magnuson J.K."/>
            <person name="James T.Y."/>
            <person name="O'Malley M.A."/>
            <person name="Stajich J.E."/>
            <person name="Spatafora J.W."/>
            <person name="Visel A."/>
            <person name="Grigoriev I.V."/>
        </authorList>
    </citation>
    <scope>NUCLEOTIDE SEQUENCE [LARGE SCALE GENOMIC DNA]</scope>
    <source>
        <strain evidence="1 2">NRRL 3301</strain>
    </source>
</reference>
<evidence type="ECO:0000313" key="1">
    <source>
        <dbReference type="EMBL" id="ORX47038.1"/>
    </source>
</evidence>
<gene>
    <name evidence="1" type="ORF">DM01DRAFT_1339338</name>
</gene>